<sequence>MLSLTIGALHTVYVASRAPIENRTPCRLWVNLDQHHMRYRIYCCKSEPCSSALISCKFKLKILTCERTKQSHLNQHDDHFAVSAPDLRPQLSLEMKAAIRELVAKDVKPARIRNELVDSFRLSTGATKQNENTDGVEDMEEIAAESQFFDGLPDTTPFTLGYPLDEDGAPDLENGSDDKPLLIRVTTQFLLKATAWDPEDFVLHKYATFRLVACGYLLIV</sequence>
<dbReference type="EMBL" id="JAACNO010001851">
    <property type="protein sequence ID" value="KAF4137221.1"/>
    <property type="molecule type" value="Genomic_DNA"/>
</dbReference>
<proteinExistence type="predicted"/>
<accession>A0A8S9U8M6</accession>
<gene>
    <name evidence="1" type="ORF">GN958_ATG13584</name>
</gene>
<protein>
    <submittedName>
        <fullName evidence="1">Uncharacterized protein</fullName>
    </submittedName>
</protein>
<organism evidence="1 2">
    <name type="scientific">Phytophthora infestans</name>
    <name type="common">Potato late blight agent</name>
    <name type="synonym">Botrytis infestans</name>
    <dbReference type="NCBI Taxonomy" id="4787"/>
    <lineage>
        <taxon>Eukaryota</taxon>
        <taxon>Sar</taxon>
        <taxon>Stramenopiles</taxon>
        <taxon>Oomycota</taxon>
        <taxon>Peronosporomycetes</taxon>
        <taxon>Peronosporales</taxon>
        <taxon>Peronosporaceae</taxon>
        <taxon>Phytophthora</taxon>
    </lineage>
</organism>
<name>A0A8S9U8M6_PHYIN</name>
<evidence type="ECO:0000313" key="2">
    <source>
        <dbReference type="Proteomes" id="UP000704712"/>
    </source>
</evidence>
<dbReference type="Proteomes" id="UP000704712">
    <property type="component" value="Unassembled WGS sequence"/>
</dbReference>
<comment type="caution">
    <text evidence="1">The sequence shown here is derived from an EMBL/GenBank/DDBJ whole genome shotgun (WGS) entry which is preliminary data.</text>
</comment>
<reference evidence="1" key="1">
    <citation type="submission" date="2020-03" db="EMBL/GenBank/DDBJ databases">
        <title>Hybrid Assembly of Korean Phytophthora infestans isolates.</title>
        <authorList>
            <person name="Prokchorchik M."/>
            <person name="Lee Y."/>
            <person name="Seo J."/>
            <person name="Cho J.-H."/>
            <person name="Park Y.-E."/>
            <person name="Jang D.-C."/>
            <person name="Im J.-S."/>
            <person name="Choi J.-G."/>
            <person name="Park H.-J."/>
            <person name="Lee G.-B."/>
            <person name="Lee Y.-G."/>
            <person name="Hong S.-Y."/>
            <person name="Cho K."/>
            <person name="Sohn K.H."/>
        </authorList>
    </citation>
    <scope>NUCLEOTIDE SEQUENCE</scope>
    <source>
        <strain evidence="1">KR_2_A2</strain>
    </source>
</reference>
<evidence type="ECO:0000313" key="1">
    <source>
        <dbReference type="EMBL" id="KAF4137221.1"/>
    </source>
</evidence>
<dbReference type="AlphaFoldDB" id="A0A8S9U8M6"/>